<dbReference type="InterPro" id="IPR011711">
    <property type="entry name" value="GntR_C"/>
</dbReference>
<dbReference type="Pfam" id="PF07729">
    <property type="entry name" value="FCD"/>
    <property type="match status" value="1"/>
</dbReference>
<evidence type="ECO:0000256" key="3">
    <source>
        <dbReference type="ARBA" id="ARBA00023163"/>
    </source>
</evidence>
<keyword evidence="2" id="KW-0238">DNA-binding</keyword>
<dbReference type="AlphaFoldDB" id="A0A1A9FV61"/>
<keyword evidence="7" id="KW-1185">Reference proteome</keyword>
<dbReference type="EMBL" id="PKQI01000004">
    <property type="protein sequence ID" value="NNV23117.1"/>
    <property type="molecule type" value="Genomic_DNA"/>
</dbReference>
<dbReference type="RefSeq" id="WP_007880829.1">
    <property type="nucleotide sequence ID" value="NZ_CAXURC020000003.1"/>
</dbReference>
<dbReference type="GO" id="GO:0003700">
    <property type="term" value="F:DNA-binding transcription factor activity"/>
    <property type="evidence" value="ECO:0007669"/>
    <property type="project" value="InterPro"/>
</dbReference>
<dbReference type="InterPro" id="IPR000524">
    <property type="entry name" value="Tscrpt_reg_HTH_GntR"/>
</dbReference>
<evidence type="ECO:0000313" key="7">
    <source>
        <dbReference type="Proteomes" id="UP000216188"/>
    </source>
</evidence>
<evidence type="ECO:0000313" key="6">
    <source>
        <dbReference type="EMBL" id="OYR22508.1"/>
    </source>
</evidence>
<dbReference type="PANTHER" id="PTHR43537:SF53">
    <property type="entry name" value="HTH-TYPE TRANSCRIPTIONAL REPRESSOR NANR"/>
    <property type="match status" value="1"/>
</dbReference>
<reference evidence="5 8" key="2">
    <citation type="submission" date="2018-11" db="EMBL/GenBank/DDBJ databases">
        <title>Genome sequencing and analysis.</title>
        <authorList>
            <person name="Huang Y.-T."/>
        </authorList>
    </citation>
    <scope>NUCLEOTIDE SEQUENCE [LARGE SCALE GENOMIC DNA]</scope>
    <source>
        <strain evidence="5 8">SHIN</strain>
    </source>
</reference>
<accession>A0A1A9FV61</accession>
<dbReference type="GeneID" id="93112101"/>
<evidence type="ECO:0000313" key="5">
    <source>
        <dbReference type="EMBL" id="NNV23117.1"/>
    </source>
</evidence>
<reference evidence="6 7" key="1">
    <citation type="submission" date="2017-07" db="EMBL/GenBank/DDBJ databases">
        <title>Phylogenetic study on the rhizospheric bacterium Ochrobactrum sp. A44.</title>
        <authorList>
            <person name="Krzyzanowska D.M."/>
            <person name="Ossowicki A."/>
            <person name="Rajewska M."/>
            <person name="Maciag T."/>
            <person name="Kaczynski Z."/>
            <person name="Czerwicka M."/>
            <person name="Jafra S."/>
        </authorList>
    </citation>
    <scope>NUCLEOTIDE SEQUENCE [LARGE SCALE GENOMIC DNA]</scope>
    <source>
        <strain evidence="6 7">CCUG 30717</strain>
    </source>
</reference>
<organism evidence="6 7">
    <name type="scientific">Brucella pseudogrignonensis</name>
    <dbReference type="NCBI Taxonomy" id="419475"/>
    <lineage>
        <taxon>Bacteria</taxon>
        <taxon>Pseudomonadati</taxon>
        <taxon>Pseudomonadota</taxon>
        <taxon>Alphaproteobacteria</taxon>
        <taxon>Hyphomicrobiales</taxon>
        <taxon>Brucellaceae</taxon>
        <taxon>Brucella/Ochrobactrum group</taxon>
        <taxon>Brucella</taxon>
    </lineage>
</organism>
<dbReference type="Gene3D" id="1.20.120.530">
    <property type="entry name" value="GntR ligand-binding domain-like"/>
    <property type="match status" value="1"/>
</dbReference>
<evidence type="ECO:0000256" key="2">
    <source>
        <dbReference type="ARBA" id="ARBA00023125"/>
    </source>
</evidence>
<dbReference type="InterPro" id="IPR036388">
    <property type="entry name" value="WH-like_DNA-bd_sf"/>
</dbReference>
<keyword evidence="1" id="KW-0805">Transcription regulation</keyword>
<dbReference type="InterPro" id="IPR008920">
    <property type="entry name" value="TF_FadR/GntR_C"/>
</dbReference>
<dbReference type="Gene3D" id="1.10.10.10">
    <property type="entry name" value="Winged helix-like DNA-binding domain superfamily/Winged helix DNA-binding domain"/>
    <property type="match status" value="1"/>
</dbReference>
<protein>
    <submittedName>
        <fullName evidence="6">FCD domain protein</fullName>
    </submittedName>
    <submittedName>
        <fullName evidence="5">GntR family transcriptional regulator</fullName>
    </submittedName>
</protein>
<comment type="caution">
    <text evidence="6">The sequence shown here is derived from an EMBL/GenBank/DDBJ whole genome shotgun (WGS) entry which is preliminary data.</text>
</comment>
<dbReference type="SUPFAM" id="SSF48008">
    <property type="entry name" value="GntR ligand-binding domain-like"/>
    <property type="match status" value="1"/>
</dbReference>
<dbReference type="Proteomes" id="UP000526233">
    <property type="component" value="Unassembled WGS sequence"/>
</dbReference>
<evidence type="ECO:0000313" key="8">
    <source>
        <dbReference type="Proteomes" id="UP000526233"/>
    </source>
</evidence>
<dbReference type="PANTHER" id="PTHR43537">
    <property type="entry name" value="TRANSCRIPTIONAL REGULATOR, GNTR FAMILY"/>
    <property type="match status" value="1"/>
</dbReference>
<feature type="domain" description="HTH gntR-type" evidence="4">
    <location>
        <begin position="6"/>
        <end position="73"/>
    </location>
</feature>
<gene>
    <name evidence="6" type="ORF">CEV34_4340</name>
    <name evidence="5" type="ORF">EHE22_22200</name>
</gene>
<dbReference type="SMART" id="SM00895">
    <property type="entry name" value="FCD"/>
    <property type="match status" value="1"/>
</dbReference>
<dbReference type="STRING" id="419475.A8A54_20490"/>
<dbReference type="SUPFAM" id="SSF46785">
    <property type="entry name" value="Winged helix' DNA-binding domain"/>
    <property type="match status" value="1"/>
</dbReference>
<dbReference type="Proteomes" id="UP000216188">
    <property type="component" value="Unassembled WGS sequence"/>
</dbReference>
<sequence length="225" mass="25493">MAGQRDASTQHIVEKVWLSIAERRLRPGVQLKEEEMATIFKVSRARIRQALAALKREGLVDILPNRGAFVCKPTVREARDVFFVRRTVERCVVEHLCRSATRADIKRLQDHVAKERVANSRNITTDIIRLSGGFHLLLAELAHSNFLSPMMRDLVSRTSLITAVYRNTDQFNCGPDEHAEIVEAIASQQRDKAVHLMSHHLDHVESELDLRDGNDHAHDLSALLA</sequence>
<dbReference type="InterPro" id="IPR036390">
    <property type="entry name" value="WH_DNA-bd_sf"/>
</dbReference>
<name>A0A1A9FV61_9HYPH</name>
<dbReference type="KEGG" id="ops:A8A54_20490"/>
<dbReference type="EMBL" id="NNRM01000044">
    <property type="protein sequence ID" value="OYR22508.1"/>
    <property type="molecule type" value="Genomic_DNA"/>
</dbReference>
<evidence type="ECO:0000259" key="4">
    <source>
        <dbReference type="PROSITE" id="PS50949"/>
    </source>
</evidence>
<evidence type="ECO:0000256" key="1">
    <source>
        <dbReference type="ARBA" id="ARBA00023015"/>
    </source>
</evidence>
<proteinExistence type="predicted"/>
<dbReference type="SMART" id="SM00345">
    <property type="entry name" value="HTH_GNTR"/>
    <property type="match status" value="1"/>
</dbReference>
<dbReference type="Pfam" id="PF00392">
    <property type="entry name" value="GntR"/>
    <property type="match status" value="1"/>
</dbReference>
<dbReference type="OrthoDB" id="7618373at2"/>
<dbReference type="PRINTS" id="PR00035">
    <property type="entry name" value="HTHGNTR"/>
</dbReference>
<dbReference type="PROSITE" id="PS50949">
    <property type="entry name" value="HTH_GNTR"/>
    <property type="match status" value="1"/>
</dbReference>
<dbReference type="GO" id="GO:0003677">
    <property type="term" value="F:DNA binding"/>
    <property type="evidence" value="ECO:0007669"/>
    <property type="project" value="UniProtKB-KW"/>
</dbReference>
<keyword evidence="3" id="KW-0804">Transcription</keyword>